<protein>
    <submittedName>
        <fullName evidence="2">Uncharacterized protein</fullName>
    </submittedName>
</protein>
<dbReference type="HOGENOM" id="CLU_2182115_0_0_0"/>
<name>D1AS36_SEBTE</name>
<feature type="compositionally biased region" description="Basic and acidic residues" evidence="1">
    <location>
        <begin position="14"/>
        <end position="30"/>
    </location>
</feature>
<evidence type="ECO:0000313" key="2">
    <source>
        <dbReference type="EMBL" id="ACZ11023.1"/>
    </source>
</evidence>
<dbReference type="RefSeq" id="WP_012863597.1">
    <property type="nucleotide sequence ID" value="NC_013519.1"/>
</dbReference>
<dbReference type="KEGG" id="str:Sterm_4195"/>
<dbReference type="Proteomes" id="UP000000845">
    <property type="component" value="Plasmid pSTERM02"/>
</dbReference>
<keyword evidence="3" id="KW-1185">Reference proteome</keyword>
<sequence length="109" mass="12547">MANFGKGKVLTGKNLKESQKRREAKGDRRPAKNRQFTDELFTYKRGSVYRGKQYWIFENDITAFDVSISEESFKKHTGKLKAKEIKITAKSNEKGSLSSIKSIEIIKEK</sequence>
<evidence type="ECO:0000256" key="1">
    <source>
        <dbReference type="SAM" id="MobiDB-lite"/>
    </source>
</evidence>
<dbReference type="EMBL" id="CP001741">
    <property type="protein sequence ID" value="ACZ11023.1"/>
    <property type="molecule type" value="Genomic_DNA"/>
</dbReference>
<organism evidence="2 3">
    <name type="scientific">Sebaldella termitidis (strain ATCC 33386 / NCTC 11300)</name>
    <dbReference type="NCBI Taxonomy" id="526218"/>
    <lineage>
        <taxon>Bacteria</taxon>
        <taxon>Fusobacteriati</taxon>
        <taxon>Fusobacteriota</taxon>
        <taxon>Fusobacteriia</taxon>
        <taxon>Fusobacteriales</taxon>
        <taxon>Leptotrichiaceae</taxon>
        <taxon>Sebaldella</taxon>
    </lineage>
</organism>
<proteinExistence type="predicted"/>
<accession>D1AS36</accession>
<gene>
    <name evidence="2" type="ORF">Sterm_4195</name>
</gene>
<dbReference type="AlphaFoldDB" id="D1AS36"/>
<geneLocation type="plasmid" evidence="2 3">
    <name>pSTERM02</name>
</geneLocation>
<reference evidence="2 3" key="1">
    <citation type="journal article" date="2010" name="Stand. Genomic Sci.">
        <title>Complete genome sequence of Sebaldella termitidis type strain (NCTC 11300).</title>
        <authorList>
            <person name="Harmon-Smith M."/>
            <person name="Celia L."/>
            <person name="Chertkov O."/>
            <person name="Lapidus A."/>
            <person name="Copeland A."/>
            <person name="Glavina Del Rio T."/>
            <person name="Nolan M."/>
            <person name="Lucas S."/>
            <person name="Tice H."/>
            <person name="Cheng J.F."/>
            <person name="Han C."/>
            <person name="Detter J.C."/>
            <person name="Bruce D."/>
            <person name="Goodwin L."/>
            <person name="Pitluck S."/>
            <person name="Pati A."/>
            <person name="Liolios K."/>
            <person name="Ivanova N."/>
            <person name="Mavromatis K."/>
            <person name="Mikhailova N."/>
            <person name="Chen A."/>
            <person name="Palaniappan K."/>
            <person name="Land M."/>
            <person name="Hauser L."/>
            <person name="Chang Y.J."/>
            <person name="Jeffries C.D."/>
            <person name="Brettin T."/>
            <person name="Goker M."/>
            <person name="Beck B."/>
            <person name="Bristow J."/>
            <person name="Eisen J.A."/>
            <person name="Markowitz V."/>
            <person name="Hugenholtz P."/>
            <person name="Kyrpides N.C."/>
            <person name="Klenk H.P."/>
            <person name="Chen F."/>
        </authorList>
    </citation>
    <scope>NUCLEOTIDE SEQUENCE [LARGE SCALE GENOMIC DNA]</scope>
    <source>
        <strain evidence="3">ATCC 33386 / NCTC 11300</strain>
        <plasmid evidence="3">Plasmid pSTERM02</plasmid>
    </source>
</reference>
<keyword evidence="2" id="KW-0614">Plasmid</keyword>
<feature type="region of interest" description="Disordered" evidence="1">
    <location>
        <begin position="1"/>
        <end position="33"/>
    </location>
</feature>
<evidence type="ECO:0000313" key="3">
    <source>
        <dbReference type="Proteomes" id="UP000000845"/>
    </source>
</evidence>